<protein>
    <submittedName>
        <fullName evidence="1">Uncharacterized protein</fullName>
    </submittedName>
</protein>
<dbReference type="AlphaFoldDB" id="C6RJ77"/>
<reference evidence="1 2" key="1">
    <citation type="submission" date="2009-07" db="EMBL/GenBank/DDBJ databases">
        <authorList>
            <person name="Madupu R."/>
            <person name="Sebastian Y."/>
            <person name="Durkin A.S."/>
            <person name="Torralba M."/>
            <person name="Methe B."/>
            <person name="Sutton G.G."/>
            <person name="Strausberg R.L."/>
            <person name="Nelson K.E."/>
        </authorList>
    </citation>
    <scope>NUCLEOTIDE SEQUENCE [LARGE SCALE GENOMIC DNA]</scope>
    <source>
        <strain evidence="1 2">RM3277</strain>
    </source>
</reference>
<proteinExistence type="predicted"/>
<gene>
    <name evidence="1" type="ORF">CAMSH0001_0178</name>
</gene>
<evidence type="ECO:0000313" key="1">
    <source>
        <dbReference type="EMBL" id="EET78658.1"/>
    </source>
</evidence>
<dbReference type="Proteomes" id="UP000003107">
    <property type="component" value="Unassembled WGS sequence"/>
</dbReference>
<dbReference type="EMBL" id="ACVQ01000033">
    <property type="protein sequence ID" value="EET78658.1"/>
    <property type="molecule type" value="Genomic_DNA"/>
</dbReference>
<organism evidence="1 2">
    <name type="scientific">Campylobacter showae RM3277</name>
    <dbReference type="NCBI Taxonomy" id="553219"/>
    <lineage>
        <taxon>Bacteria</taxon>
        <taxon>Pseudomonadati</taxon>
        <taxon>Campylobacterota</taxon>
        <taxon>Epsilonproteobacteria</taxon>
        <taxon>Campylobacterales</taxon>
        <taxon>Campylobacteraceae</taxon>
        <taxon>Campylobacter</taxon>
    </lineage>
</organism>
<comment type="caution">
    <text evidence="1">The sequence shown here is derived from an EMBL/GenBank/DDBJ whole genome shotgun (WGS) entry which is preliminary data.</text>
</comment>
<sequence>MDLPLFFKIFQVYLKKYKTKINNKNFLAYFKNIGQIWIEFRKIAIFEAFLNWILPLRLEFE</sequence>
<keyword evidence="2" id="KW-1185">Reference proteome</keyword>
<name>C6RJ77_9BACT</name>
<evidence type="ECO:0000313" key="2">
    <source>
        <dbReference type="Proteomes" id="UP000003107"/>
    </source>
</evidence>
<accession>C6RJ77</accession>